<evidence type="ECO:0000313" key="9">
    <source>
        <dbReference type="EMBL" id="KAF4034297.1"/>
    </source>
</evidence>
<dbReference type="GO" id="GO:0016757">
    <property type="term" value="F:glycosyltransferase activity"/>
    <property type="evidence" value="ECO:0007669"/>
    <property type="project" value="UniProtKB-KW"/>
</dbReference>
<feature type="domain" description="O-GlcNAc transferase C-terminal" evidence="8">
    <location>
        <begin position="783"/>
        <end position="947"/>
    </location>
</feature>
<feature type="signal peptide" evidence="6">
    <location>
        <begin position="1"/>
        <end position="22"/>
    </location>
</feature>
<evidence type="ECO:0000256" key="2">
    <source>
        <dbReference type="ARBA" id="ARBA00022676"/>
    </source>
</evidence>
<evidence type="ECO:0000256" key="4">
    <source>
        <dbReference type="ARBA" id="ARBA00022737"/>
    </source>
</evidence>
<dbReference type="Pfam" id="PF02225">
    <property type="entry name" value="PA"/>
    <property type="match status" value="1"/>
</dbReference>
<evidence type="ECO:0000259" key="7">
    <source>
        <dbReference type="Pfam" id="PF02225"/>
    </source>
</evidence>
<dbReference type="Gene3D" id="3.40.50.11380">
    <property type="match status" value="1"/>
</dbReference>
<organism evidence="9 10">
    <name type="scientific">Phytophthora infestans</name>
    <name type="common">Potato late blight agent</name>
    <name type="synonym">Botrytis infestans</name>
    <dbReference type="NCBI Taxonomy" id="4787"/>
    <lineage>
        <taxon>Eukaryota</taxon>
        <taxon>Sar</taxon>
        <taxon>Stramenopiles</taxon>
        <taxon>Oomycota</taxon>
        <taxon>Peronosporomycetes</taxon>
        <taxon>Peronosporales</taxon>
        <taxon>Peronosporaceae</taxon>
        <taxon>Phytophthora</taxon>
    </lineage>
</organism>
<comment type="caution">
    <text evidence="9">The sequence shown here is derived from an EMBL/GenBank/DDBJ whole genome shotgun (WGS) entry which is preliminary data.</text>
</comment>
<dbReference type="PANTHER" id="PTHR44835">
    <property type="entry name" value="UDP-N-ACETYLGLUCOSAMINE--PEPTIDE N-ACETYLGLUCOSAMINYLTRANSFERASE SPINDLY-RELATED"/>
    <property type="match status" value="1"/>
</dbReference>
<reference evidence="9" key="1">
    <citation type="submission" date="2020-04" db="EMBL/GenBank/DDBJ databases">
        <title>Hybrid Assembly of Korean Phytophthora infestans isolates.</title>
        <authorList>
            <person name="Prokchorchik M."/>
            <person name="Lee Y."/>
            <person name="Seo J."/>
            <person name="Cho J.-H."/>
            <person name="Park Y.-E."/>
            <person name="Jang D.-C."/>
            <person name="Im J.-S."/>
            <person name="Choi J.-G."/>
            <person name="Park H.-J."/>
            <person name="Lee G.-B."/>
            <person name="Lee Y.-G."/>
            <person name="Hong S.-Y."/>
            <person name="Cho K."/>
            <person name="Sohn K.H."/>
        </authorList>
    </citation>
    <scope>NUCLEOTIDE SEQUENCE</scope>
    <source>
        <strain evidence="9">KR_1_A1</strain>
    </source>
</reference>
<dbReference type="InterPro" id="IPR051939">
    <property type="entry name" value="Glycosyltr_41/O-GlcNAc_trsf"/>
</dbReference>
<dbReference type="Gene3D" id="3.40.50.2000">
    <property type="entry name" value="Glycogen Phosphorylase B"/>
    <property type="match status" value="1"/>
</dbReference>
<dbReference type="InterPro" id="IPR003137">
    <property type="entry name" value="PA_domain"/>
</dbReference>
<proteinExistence type="predicted"/>
<evidence type="ECO:0000259" key="8">
    <source>
        <dbReference type="Pfam" id="PF13844"/>
    </source>
</evidence>
<protein>
    <submittedName>
        <fullName evidence="9">Glycosyl transferase family 41</fullName>
    </submittedName>
</protein>
<dbReference type="Proteomes" id="UP000602510">
    <property type="component" value="Unassembled WGS sequence"/>
</dbReference>
<gene>
    <name evidence="9" type="ORF">GN244_ATG13685</name>
</gene>
<dbReference type="SUPFAM" id="SSF53756">
    <property type="entry name" value="UDP-Glycosyltransferase/glycogen phosphorylase"/>
    <property type="match status" value="1"/>
</dbReference>
<keyword evidence="10" id="KW-1185">Reference proteome</keyword>
<feature type="chain" id="PRO_5033053596" evidence="6">
    <location>
        <begin position="23"/>
        <end position="977"/>
    </location>
</feature>
<evidence type="ECO:0000256" key="5">
    <source>
        <dbReference type="ARBA" id="ARBA00022803"/>
    </source>
</evidence>
<evidence type="ECO:0000256" key="6">
    <source>
        <dbReference type="SAM" id="SignalP"/>
    </source>
</evidence>
<evidence type="ECO:0000256" key="3">
    <source>
        <dbReference type="ARBA" id="ARBA00022679"/>
    </source>
</evidence>
<evidence type="ECO:0000256" key="1">
    <source>
        <dbReference type="ARBA" id="ARBA00004922"/>
    </source>
</evidence>
<dbReference type="EMBL" id="WSZM01000372">
    <property type="protein sequence ID" value="KAF4034297.1"/>
    <property type="molecule type" value="Genomic_DNA"/>
</dbReference>
<keyword evidence="6" id="KW-0732">Signal</keyword>
<accession>A0A833W9V8</accession>
<keyword evidence="4" id="KW-0677">Repeat</keyword>
<dbReference type="Pfam" id="PF13844">
    <property type="entry name" value="Glyco_transf_41"/>
    <property type="match status" value="1"/>
</dbReference>
<comment type="pathway">
    <text evidence="1">Protein modification; protein glycosylation.</text>
</comment>
<evidence type="ECO:0000313" key="10">
    <source>
        <dbReference type="Proteomes" id="UP000602510"/>
    </source>
</evidence>
<name>A0A833W9V8_PHYIN</name>
<keyword evidence="2" id="KW-0328">Glycosyltransferase</keyword>
<sequence length="977" mass="109273">MRWTLQILCCVLSVSVLDVAIAATKQPTLPVGECVAQILAAPDTTEAAFLPFRCQLAAFGAYLPDETKRMTMILAPDDRSLGCSPLLDTSNKKHSKLESTAVIVRRGECSFQKKLENVAAVGAAMMILVNSEDTLIPLSSLEYEHTTTAAVSTTKSEGEKLIEMVKEMSEIGLKVAAMGLVDQARSRLQFLVDINAPVVVYEEFNDVMELLEPIVGTLDDLLSTMSTETYQIRGTAHSAAEAKELLEFFSFSAKQLSKWRFASEVAFHASVAAAVLQIQVWTNEPKTVSRSDRLLLHTAASKLTESGYYSHSISLLEKILLLSDSHIDTSVQCLLLFLKFLQGNVIASVKGASGCKTSELKVDIASLKVAQEAFNRLAKLTRSSHDEECLRLAAGLLNDTNLALTCCHLKEQTTDHTGSLPRQFSSEFTEDLFHSLVMMGVFLDELGPFKESLRFFENAARLCPGDRTTLELRQLLAVPIVFSSQNDMDLFIAELKKKLHIFTEALLKKQNLKELAVLPLGNADESDGALKLGKPNRALRPEQAAYLQYTITPPTMFIGYQGIDVLPIQRAIYRLRSLIYPSLSSSFEPQNPGEIWSDDAHRRRRVAFISSWFRVHSVGKLLLGVVQNLDRAKFHVVIYHCVHFLRDADEITELFKHTADEFVELPENQDTAVQILRQAHLDIVIFPELGMDEWTVLLSHHRVAPVQCAFWGHPITTGNPQIDFFISSEHFVSEQFDEPTESTQRKLSGYRRSSFSEQVVLFRGLSTIFTEPKTLAAESREITRSRLFLPTNRRLYVCPQTLMKLHPAFDDALAGILSRDDKAIIVLLASDTQLVWMEKLRRRFRLRFGPNTRRVLFLPTLPFAEFQALLTLADVVLDPFPFGGGVTTLDALHLGIPVVTLPAAQSVVHLAAGFLRYMNASDCIANSLDEYVQLAVSIATDHEEIQKRLLLHRSDIYRDVRTIEDWNTFLVSGLKNS</sequence>
<keyword evidence="5" id="KW-0802">TPR repeat</keyword>
<keyword evidence="3 9" id="KW-0808">Transferase</keyword>
<dbReference type="PANTHER" id="PTHR44835:SF1">
    <property type="entry name" value="PROTEIN O-GLCNAC TRANSFERASE"/>
    <property type="match status" value="1"/>
</dbReference>
<feature type="domain" description="PA" evidence="7">
    <location>
        <begin position="79"/>
        <end position="161"/>
    </location>
</feature>
<dbReference type="Gene3D" id="3.50.30.30">
    <property type="match status" value="1"/>
</dbReference>
<dbReference type="AlphaFoldDB" id="A0A833W9V8"/>
<dbReference type="InterPro" id="IPR029489">
    <property type="entry name" value="OGT/SEC/SPY_C"/>
</dbReference>